<dbReference type="EMBL" id="CP151406">
    <property type="protein sequence ID" value="WZJ20467.1"/>
    <property type="molecule type" value="Genomic_DNA"/>
</dbReference>
<dbReference type="Gene3D" id="1.10.472.150">
    <property type="entry name" value="Glucose-regulated metallo-peptidase M90, N-terminal domain"/>
    <property type="match status" value="1"/>
</dbReference>
<dbReference type="RefSeq" id="WP_341743183.1">
    <property type="nucleotide sequence ID" value="NZ_CP151406.1"/>
</dbReference>
<name>A0ABZ2XES2_9RHOO</name>
<dbReference type="Pfam" id="PF06167">
    <property type="entry name" value="Peptidase_M90"/>
    <property type="match status" value="1"/>
</dbReference>
<organism evidence="1 2">
    <name type="scientific">Azonexus hydrophilus</name>
    <dbReference type="NCBI Taxonomy" id="418702"/>
    <lineage>
        <taxon>Bacteria</taxon>
        <taxon>Pseudomonadati</taxon>
        <taxon>Pseudomonadota</taxon>
        <taxon>Betaproteobacteria</taxon>
        <taxon>Rhodocyclales</taxon>
        <taxon>Azonexaceae</taxon>
        <taxon>Azonexus</taxon>
    </lineage>
</organism>
<accession>A0ABZ2XES2</accession>
<sequence length="249" mass="28061">MGLLDWLRRRPQPIPEALWQQTMDSLPFFRHLDEDERQALKSLSEAFLAEKEFSTAGGLELTDEICVAIAAQGCLPILKLGLAAYREWVGIIVYPDEFVVRREVADDDGVVHEYDDVLSGEAWEGGPLLVSWRDVQMAGGDYNVVIHEFAHKLDMLNGDVDGMPALHSGITASEWEGIFHPAYDDFCRRVDDGEETIIDPYASEAPAEFFAVLSECFFGIPEVVDAEYPAVYDLLRRYFRQDPLARLSA</sequence>
<evidence type="ECO:0000313" key="2">
    <source>
        <dbReference type="Proteomes" id="UP001479520"/>
    </source>
</evidence>
<reference evidence="1 2" key="1">
    <citation type="submission" date="2024-04" db="EMBL/GenBank/DDBJ databases">
        <title>Dissimilatory iodate-reducing microorganisms contribute to the enrichment of iodine in groundwater.</title>
        <authorList>
            <person name="Jiang Z."/>
        </authorList>
    </citation>
    <scope>NUCLEOTIDE SEQUENCE [LARGE SCALE GENOMIC DNA]</scope>
    <source>
        <strain evidence="1 2">NCP973</strain>
    </source>
</reference>
<dbReference type="InterPro" id="IPR010384">
    <property type="entry name" value="MtfA_fam"/>
</dbReference>
<dbReference type="CDD" id="cd20169">
    <property type="entry name" value="Peptidase_M90_mtfA"/>
    <property type="match status" value="1"/>
</dbReference>
<dbReference type="PANTHER" id="PTHR30164:SF2">
    <property type="entry name" value="PROTEIN MTFA"/>
    <property type="match status" value="1"/>
</dbReference>
<dbReference type="PANTHER" id="PTHR30164">
    <property type="entry name" value="MTFA PEPTIDASE"/>
    <property type="match status" value="1"/>
</dbReference>
<dbReference type="Proteomes" id="UP001479520">
    <property type="component" value="Chromosome"/>
</dbReference>
<dbReference type="InterPro" id="IPR042252">
    <property type="entry name" value="MtfA_N"/>
</dbReference>
<dbReference type="SUPFAM" id="SSF55486">
    <property type="entry name" value="Metalloproteases ('zincins'), catalytic domain"/>
    <property type="match status" value="1"/>
</dbReference>
<dbReference type="InterPro" id="IPR024079">
    <property type="entry name" value="MetalloPept_cat_dom_sf"/>
</dbReference>
<evidence type="ECO:0000313" key="1">
    <source>
        <dbReference type="EMBL" id="WZJ20467.1"/>
    </source>
</evidence>
<protein>
    <submittedName>
        <fullName evidence="1">M90 family metallopeptidase</fullName>
    </submittedName>
</protein>
<gene>
    <name evidence="1" type="ORF">AADV58_10930</name>
</gene>
<dbReference type="Gene3D" id="3.40.390.10">
    <property type="entry name" value="Collagenase (Catalytic Domain)"/>
    <property type="match status" value="1"/>
</dbReference>
<keyword evidence="2" id="KW-1185">Reference proteome</keyword>
<proteinExistence type="predicted"/>